<dbReference type="AlphaFoldDB" id="A0A7I9UYB0"/>
<dbReference type="Proteomes" id="UP000444980">
    <property type="component" value="Unassembled WGS sequence"/>
</dbReference>
<comment type="caution">
    <text evidence="1">The sequence shown here is derived from an EMBL/GenBank/DDBJ whole genome shotgun (WGS) entry which is preliminary data.</text>
</comment>
<name>A0A7I9UYB0_9ACTN</name>
<evidence type="ECO:0008006" key="3">
    <source>
        <dbReference type="Google" id="ProtNLM"/>
    </source>
</evidence>
<dbReference type="EMBL" id="BJOU01000001">
    <property type="protein sequence ID" value="GED97876.1"/>
    <property type="molecule type" value="Genomic_DNA"/>
</dbReference>
<evidence type="ECO:0000313" key="2">
    <source>
        <dbReference type="Proteomes" id="UP000444980"/>
    </source>
</evidence>
<proteinExistence type="predicted"/>
<organism evidence="1 2">
    <name type="scientific">Gordonia crocea</name>
    <dbReference type="NCBI Taxonomy" id="589162"/>
    <lineage>
        <taxon>Bacteria</taxon>
        <taxon>Bacillati</taxon>
        <taxon>Actinomycetota</taxon>
        <taxon>Actinomycetes</taxon>
        <taxon>Mycobacteriales</taxon>
        <taxon>Gordoniaceae</taxon>
        <taxon>Gordonia</taxon>
    </lineage>
</organism>
<evidence type="ECO:0000313" key="1">
    <source>
        <dbReference type="EMBL" id="GED97876.1"/>
    </source>
</evidence>
<keyword evidence="2" id="KW-1185">Reference proteome</keyword>
<protein>
    <recommendedName>
        <fullName evidence="3">HNH endonuclease</fullName>
    </recommendedName>
</protein>
<dbReference type="RefSeq" id="WP_228460838.1">
    <property type="nucleotide sequence ID" value="NZ_BJOU01000001.1"/>
</dbReference>
<sequence length="52" mass="5992">MRSLHHHTYVHGKGWKIQIGFDGHPWFQPPGGGDWIRCHHRRTLTLADHAAA</sequence>
<gene>
    <name evidence="1" type="ORF">nbrc107697_19150</name>
</gene>
<accession>A0A7I9UYB0</accession>
<reference evidence="2" key="1">
    <citation type="submission" date="2019-06" db="EMBL/GenBank/DDBJ databases">
        <title>Gordonia isolated from sludge of a wastewater treatment plant.</title>
        <authorList>
            <person name="Tamura T."/>
            <person name="Aoyama K."/>
            <person name="Kang Y."/>
            <person name="Saito S."/>
            <person name="Akiyama N."/>
            <person name="Yazawa K."/>
            <person name="Gonoi T."/>
            <person name="Mikami Y."/>
        </authorList>
    </citation>
    <scope>NUCLEOTIDE SEQUENCE [LARGE SCALE GENOMIC DNA]</scope>
    <source>
        <strain evidence="2">NBRC 107697</strain>
    </source>
</reference>